<reference evidence="11 12" key="1">
    <citation type="submission" date="2020-04" db="EMBL/GenBank/DDBJ databases">
        <title>Molecular characterization of pseudomonads from Agaricus bisporus reveal novel blotch 2 pathogens in Western Europe.</title>
        <authorList>
            <person name="Taparia T."/>
            <person name="Krijger M."/>
            <person name="Haynes E."/>
            <person name="Elpinstone J.G."/>
            <person name="Noble R."/>
            <person name="Van Der Wolf J."/>
        </authorList>
    </citation>
    <scope>NUCLEOTIDE SEQUENCE [LARGE SCALE GENOMIC DNA]</scope>
    <source>
        <strain evidence="11 12">IPO3738</strain>
    </source>
</reference>
<keyword evidence="5 8" id="KW-0564">Palmitate</keyword>
<dbReference type="Gene3D" id="1.20.1600.10">
    <property type="entry name" value="Outer membrane efflux proteins (OEP)"/>
    <property type="match status" value="1"/>
</dbReference>
<evidence type="ECO:0000256" key="5">
    <source>
        <dbReference type="ARBA" id="ARBA00023139"/>
    </source>
</evidence>
<proteinExistence type="inferred from homology"/>
<comment type="caution">
    <text evidence="11">The sequence shown here is derived from an EMBL/GenBank/DDBJ whole genome shotgun (WGS) entry which is preliminary data.</text>
</comment>
<evidence type="ECO:0000256" key="7">
    <source>
        <dbReference type="ARBA" id="ARBA00023288"/>
    </source>
</evidence>
<dbReference type="AlphaFoldDB" id="A0A7Y7Y7R6"/>
<dbReference type="SUPFAM" id="SSF56954">
    <property type="entry name" value="Outer membrane efflux proteins (OEP)"/>
    <property type="match status" value="1"/>
</dbReference>
<evidence type="ECO:0000256" key="10">
    <source>
        <dbReference type="SAM" id="MobiDB-lite"/>
    </source>
</evidence>
<keyword evidence="4 8" id="KW-0472">Membrane</keyword>
<dbReference type="Pfam" id="PF02321">
    <property type="entry name" value="OEP"/>
    <property type="match status" value="2"/>
</dbReference>
<feature type="compositionally biased region" description="Polar residues" evidence="10">
    <location>
        <begin position="44"/>
        <end position="58"/>
    </location>
</feature>
<dbReference type="PANTHER" id="PTHR30203">
    <property type="entry name" value="OUTER MEMBRANE CATION EFFLUX PROTEIN"/>
    <property type="match status" value="1"/>
</dbReference>
<evidence type="ECO:0000313" key="12">
    <source>
        <dbReference type="Proteomes" id="UP000517547"/>
    </source>
</evidence>
<name>A0A7Y7Y7R6_9PSED</name>
<keyword evidence="7 8" id="KW-0449">Lipoprotein</keyword>
<protein>
    <submittedName>
        <fullName evidence="11">Efflux transporter outer membrane subunit</fullName>
    </submittedName>
</protein>
<comment type="subcellular location">
    <subcellularLocation>
        <location evidence="8">Cell outer membrane</location>
        <topology evidence="8">Lipid-anchor</topology>
    </subcellularLocation>
</comment>
<keyword evidence="2 8" id="KW-1134">Transmembrane beta strand</keyword>
<comment type="similarity">
    <text evidence="1 8">Belongs to the outer membrane factor (OMF) (TC 1.B.17) family.</text>
</comment>
<accession>A0A7Y7Y7R6</accession>
<keyword evidence="9" id="KW-0175">Coiled coil</keyword>
<dbReference type="Proteomes" id="UP000517547">
    <property type="component" value="Unassembled WGS sequence"/>
</dbReference>
<dbReference type="PANTHER" id="PTHR30203:SF33">
    <property type="entry name" value="BLR4455 PROTEIN"/>
    <property type="match status" value="1"/>
</dbReference>
<dbReference type="EMBL" id="JACAQE010000012">
    <property type="protein sequence ID" value="NWC18112.1"/>
    <property type="molecule type" value="Genomic_DNA"/>
</dbReference>
<dbReference type="Gene3D" id="2.20.200.10">
    <property type="entry name" value="Outer membrane efflux proteins (OEP)"/>
    <property type="match status" value="1"/>
</dbReference>
<evidence type="ECO:0000256" key="4">
    <source>
        <dbReference type="ARBA" id="ARBA00023136"/>
    </source>
</evidence>
<evidence type="ECO:0000256" key="6">
    <source>
        <dbReference type="ARBA" id="ARBA00023237"/>
    </source>
</evidence>
<evidence type="ECO:0000256" key="1">
    <source>
        <dbReference type="ARBA" id="ARBA00007613"/>
    </source>
</evidence>
<organism evidence="11 12">
    <name type="scientific">Pseudomonas gingeri</name>
    <dbReference type="NCBI Taxonomy" id="117681"/>
    <lineage>
        <taxon>Bacteria</taxon>
        <taxon>Pseudomonadati</taxon>
        <taxon>Pseudomonadota</taxon>
        <taxon>Gammaproteobacteria</taxon>
        <taxon>Pseudomonadales</taxon>
        <taxon>Pseudomonadaceae</taxon>
        <taxon>Pseudomonas</taxon>
    </lineage>
</organism>
<evidence type="ECO:0000256" key="2">
    <source>
        <dbReference type="ARBA" id="ARBA00022452"/>
    </source>
</evidence>
<gene>
    <name evidence="11" type="ORF">HX845_30960</name>
</gene>
<dbReference type="InterPro" id="IPR003423">
    <property type="entry name" value="OMP_efflux"/>
</dbReference>
<keyword evidence="6" id="KW-0998">Cell outer membrane</keyword>
<dbReference type="GO" id="GO:0015562">
    <property type="term" value="F:efflux transmembrane transporter activity"/>
    <property type="evidence" value="ECO:0007669"/>
    <property type="project" value="InterPro"/>
</dbReference>
<feature type="coiled-coil region" evidence="9">
    <location>
        <begin position="89"/>
        <end position="116"/>
    </location>
</feature>
<dbReference type="PROSITE" id="PS51257">
    <property type="entry name" value="PROKAR_LIPOPROTEIN"/>
    <property type="match status" value="1"/>
</dbReference>
<dbReference type="GO" id="GO:0009279">
    <property type="term" value="C:cell outer membrane"/>
    <property type="evidence" value="ECO:0007669"/>
    <property type="project" value="UniProtKB-SubCell"/>
</dbReference>
<evidence type="ECO:0000256" key="8">
    <source>
        <dbReference type="RuleBase" id="RU362097"/>
    </source>
</evidence>
<dbReference type="NCBIfam" id="TIGR01845">
    <property type="entry name" value="outer_NodT"/>
    <property type="match status" value="1"/>
</dbReference>
<evidence type="ECO:0000256" key="9">
    <source>
        <dbReference type="SAM" id="Coils"/>
    </source>
</evidence>
<sequence length="507" mass="55248">MIGAKRMIQLPQKSIVGLLTSSALLSLLSACSVEPTYNRPDVPTPQTFKEASAEQKQASLPKDSAWKNAEPADAEHRGQWWLVFGDPVLNDLERQAAEANQNLKAAAARVQQSRALTQSARAGWFPSLDAGFGPTRERLSPASQLLPDDASGSTQTLWRAQATASYEVDLFGKVDSQVNTALANQAQNEALYRSVLLALQADVAKNYFELREYDNQLRLFRRTVTLRENTLKLVEGRFKEGDISELDLSRARNELSTARADSVGIARLRATSEHGLAVLLGKSPADFDFPDSPIEPIATQVPVGLPSALLERRPDIAAAERAMAAANAQIGLAKSAFFPRLNINATAGFESSSLGNLFDWSTRSFLLGPLTGTALTLPIFDGGRRKADLASARARYDEQVAKYREQVLVAFREVEDNLADLRLLADQKGNQSAAVAASIRTERLSKTQYEEGQISYLDVIDAQRQVLQTELQLSRLTGTQAIATVNLIRALGGGWDRTNTDIAANGP</sequence>
<feature type="region of interest" description="Disordered" evidence="10">
    <location>
        <begin position="41"/>
        <end position="71"/>
    </location>
</feature>
<evidence type="ECO:0000313" key="11">
    <source>
        <dbReference type="EMBL" id="NWC18112.1"/>
    </source>
</evidence>
<keyword evidence="3 8" id="KW-0812">Transmembrane</keyword>
<dbReference type="InterPro" id="IPR010131">
    <property type="entry name" value="MdtP/NodT-like"/>
</dbReference>
<evidence type="ECO:0000256" key="3">
    <source>
        <dbReference type="ARBA" id="ARBA00022692"/>
    </source>
</evidence>